<comment type="similarity">
    <text evidence="1">Belongs to the WD repeat EIPR1 family.</text>
</comment>
<dbReference type="PANTHER" id="PTHR14205:SF15">
    <property type="entry name" value="EARP AND GARP COMPLEX-INTERACTING PROTEIN 1"/>
    <property type="match status" value="1"/>
</dbReference>
<dbReference type="InterPro" id="IPR036322">
    <property type="entry name" value="WD40_repeat_dom_sf"/>
</dbReference>
<dbReference type="EMBL" id="GFDF01010481">
    <property type="protein sequence ID" value="JAV03603.1"/>
    <property type="molecule type" value="Transcribed_RNA"/>
</dbReference>
<dbReference type="PROSITE" id="PS50082">
    <property type="entry name" value="WD_REPEATS_2"/>
    <property type="match status" value="1"/>
</dbReference>
<dbReference type="PANTHER" id="PTHR14205">
    <property type="entry name" value="WD-REPEAT PROTEIN"/>
    <property type="match status" value="1"/>
</dbReference>
<dbReference type="PROSITE" id="PS50294">
    <property type="entry name" value="WD_REPEATS_REGION"/>
    <property type="match status" value="1"/>
</dbReference>
<dbReference type="SMART" id="SM00320">
    <property type="entry name" value="WD40"/>
    <property type="match status" value="4"/>
</dbReference>
<keyword evidence="2 4" id="KW-0853">WD repeat</keyword>
<reference evidence="6" key="1">
    <citation type="submission" date="2016-12" db="EMBL/GenBank/DDBJ databases">
        <title>An insight into the sialome and mialome of the sand fly, Nyssomyia neivai.</title>
        <authorList>
            <person name="Sebastian V."/>
            <person name="Goulart T.M."/>
            <person name="Oliveira W."/>
            <person name="Calvo E."/>
            <person name="Oliveira L.F."/>
            <person name="Pinto M.C."/>
            <person name="Rosselino A.M."/>
            <person name="Ribeiro J.M."/>
        </authorList>
    </citation>
    <scope>NUCLEOTIDE SEQUENCE</scope>
</reference>
<dbReference type="Gene3D" id="2.130.10.10">
    <property type="entry name" value="YVTN repeat-like/Quinoprotein amine dehydrogenase"/>
    <property type="match status" value="1"/>
</dbReference>
<accession>A0A1L8DAV6</accession>
<name>A0A1L8DAV6_9DIPT</name>
<evidence type="ECO:0000256" key="4">
    <source>
        <dbReference type="PROSITE-ProRule" id="PRU00221"/>
    </source>
</evidence>
<dbReference type="InterPro" id="IPR040323">
    <property type="entry name" value="EIPR1"/>
</dbReference>
<evidence type="ECO:0000256" key="1">
    <source>
        <dbReference type="ARBA" id="ARBA00005672"/>
    </source>
</evidence>
<organism evidence="6">
    <name type="scientific">Nyssomyia neivai</name>
    <dbReference type="NCBI Taxonomy" id="330878"/>
    <lineage>
        <taxon>Eukaryota</taxon>
        <taxon>Metazoa</taxon>
        <taxon>Ecdysozoa</taxon>
        <taxon>Arthropoda</taxon>
        <taxon>Hexapoda</taxon>
        <taxon>Insecta</taxon>
        <taxon>Pterygota</taxon>
        <taxon>Neoptera</taxon>
        <taxon>Endopterygota</taxon>
        <taxon>Diptera</taxon>
        <taxon>Nematocera</taxon>
        <taxon>Psychodoidea</taxon>
        <taxon>Psychodidae</taxon>
        <taxon>Nyssomyia</taxon>
    </lineage>
</organism>
<dbReference type="InterPro" id="IPR059104">
    <property type="entry name" value="Beta-prop_EIPR1-like"/>
</dbReference>
<evidence type="ECO:0000259" key="5">
    <source>
        <dbReference type="Pfam" id="PF23609"/>
    </source>
</evidence>
<feature type="repeat" description="WD" evidence="4">
    <location>
        <begin position="215"/>
        <end position="257"/>
    </location>
</feature>
<dbReference type="SUPFAM" id="SSF50978">
    <property type="entry name" value="WD40 repeat-like"/>
    <property type="match status" value="1"/>
</dbReference>
<evidence type="ECO:0000313" key="6">
    <source>
        <dbReference type="EMBL" id="JAV03603.1"/>
    </source>
</evidence>
<proteinExistence type="inferred from homology"/>
<feature type="domain" description="EIPR1-like beta-propeller" evidence="5">
    <location>
        <begin position="6"/>
        <end position="290"/>
    </location>
</feature>
<keyword evidence="3" id="KW-0677">Repeat</keyword>
<evidence type="ECO:0000256" key="3">
    <source>
        <dbReference type="ARBA" id="ARBA00022737"/>
    </source>
</evidence>
<evidence type="ECO:0000256" key="2">
    <source>
        <dbReference type="ARBA" id="ARBA00022574"/>
    </source>
</evidence>
<dbReference type="GO" id="GO:0016567">
    <property type="term" value="P:protein ubiquitination"/>
    <property type="evidence" value="ECO:0007669"/>
    <property type="project" value="TreeGrafter"/>
</dbReference>
<dbReference type="FunFam" id="2.130.10.10:FF:000732">
    <property type="entry name" value="EARP-interacting protein homolog"/>
    <property type="match status" value="1"/>
</dbReference>
<protein>
    <submittedName>
        <fullName evidence="6">Putative wd repeat protein</fullName>
    </submittedName>
</protein>
<sequence>MDEGISIYGLEFQARALVSQLAENNEIRFFIATQSLKPNNQVHLLEVNDDGDSALKSTIFSHPYGEVWKLNSSPHDANLLVSCCSSQRGSQVSMRAMFLRLPDDDAVPEDGQEFLSFKDAEELPLDGHGSDVKTTEFHPVESNILATVVDGKVLLMNRAESQTRVVAEVTSKNCPKFTGGKWSQHHQGNQFITLHDCTIRSFDIRDSNHTAWSIEDAHAQLVRDIDCNPNKQCHIVTGGDDGCIKIWDSRNTKEAVFVRSDHSHWVWSVRFNTFHDQLVLSSSSDSKVLLTCASSVSSEAQGEDTIAEGGNKERLHDGLLQTFEQHEDSVYCVEWSSADPWTFASLSYDGRVIVSKVPRQYKYQILL</sequence>
<dbReference type="Pfam" id="PF23609">
    <property type="entry name" value="Beta-prop_EIPR1"/>
    <property type="match status" value="1"/>
</dbReference>
<dbReference type="InterPro" id="IPR001680">
    <property type="entry name" value="WD40_rpt"/>
</dbReference>
<dbReference type="InterPro" id="IPR015943">
    <property type="entry name" value="WD40/YVTN_repeat-like_dom_sf"/>
</dbReference>
<dbReference type="Pfam" id="PF00400">
    <property type="entry name" value="WD40"/>
    <property type="match status" value="1"/>
</dbReference>
<dbReference type="AlphaFoldDB" id="A0A1L8DAV6"/>